<proteinExistence type="predicted"/>
<dbReference type="EMBL" id="JACRSX010000026">
    <property type="protein sequence ID" value="MBC8563547.1"/>
    <property type="molecule type" value="Genomic_DNA"/>
</dbReference>
<dbReference type="Proteomes" id="UP000606193">
    <property type="component" value="Unassembled WGS sequence"/>
</dbReference>
<gene>
    <name evidence="3" type="ORF">H8704_13100</name>
</gene>
<dbReference type="NCBIfam" id="TIGR00254">
    <property type="entry name" value="GGDEF"/>
    <property type="match status" value="1"/>
</dbReference>
<dbReference type="PROSITE" id="PS50887">
    <property type="entry name" value="GGDEF"/>
    <property type="match status" value="1"/>
</dbReference>
<keyword evidence="1" id="KW-1133">Transmembrane helix</keyword>
<keyword evidence="1" id="KW-0812">Transmembrane</keyword>
<sequence length="360" mass="40582">MFHYFLQLNFATILISFFMLIFVNVNPVFQRKVIRLFSIAISSVLCLVIVDSIEYWCATLPYPTMLRVAVSIIGYALRPINICFVILLSCGNRVSQKFKKFIALPGILNTLIALTALFSGVCFSYSDKNEFVRGPLGYSAFAASGFYLILLVILTNKLYKMEHTYESLTAIFIAVTNTIAVILEAFFHYDGLINTTGAVSIAFYYMYLTTQQFKRDPLTRALNRRYFYLDADHLMESKCLTAVISIDLNDLKRINDENGHAAGDTALCTIVACIQNILPRGCHLYRTGGDEFMILCSRVSKDDVPALVDHMRRELSKTLYCCAIGFATPDADEDFEHICSIADAAMYANKKQLKGEDTIR</sequence>
<feature type="transmembrane region" description="Helical" evidence="1">
    <location>
        <begin position="192"/>
        <end position="210"/>
    </location>
</feature>
<dbReference type="InterPro" id="IPR000160">
    <property type="entry name" value="GGDEF_dom"/>
</dbReference>
<organism evidence="3 4">
    <name type="scientific">Jutongia huaianensis</name>
    <dbReference type="NCBI Taxonomy" id="2763668"/>
    <lineage>
        <taxon>Bacteria</taxon>
        <taxon>Bacillati</taxon>
        <taxon>Bacillota</taxon>
        <taxon>Clostridia</taxon>
        <taxon>Lachnospirales</taxon>
        <taxon>Lachnospiraceae</taxon>
        <taxon>Jutongia</taxon>
    </lineage>
</organism>
<feature type="domain" description="GGDEF" evidence="2">
    <location>
        <begin position="239"/>
        <end position="360"/>
    </location>
</feature>
<evidence type="ECO:0000313" key="3">
    <source>
        <dbReference type="EMBL" id="MBC8563547.1"/>
    </source>
</evidence>
<evidence type="ECO:0000259" key="2">
    <source>
        <dbReference type="PROSITE" id="PS50887"/>
    </source>
</evidence>
<feature type="transmembrane region" description="Helical" evidence="1">
    <location>
        <begin position="6"/>
        <end position="29"/>
    </location>
</feature>
<evidence type="ECO:0000256" key="1">
    <source>
        <dbReference type="SAM" id="Phobius"/>
    </source>
</evidence>
<protein>
    <submittedName>
        <fullName evidence="3">Diguanylate cyclase</fullName>
    </submittedName>
</protein>
<reference evidence="3 4" key="1">
    <citation type="submission" date="2020-08" db="EMBL/GenBank/DDBJ databases">
        <title>Genome public.</title>
        <authorList>
            <person name="Liu C."/>
            <person name="Sun Q."/>
        </authorList>
    </citation>
    <scope>NUCLEOTIDE SEQUENCE [LARGE SCALE GENOMIC DNA]</scope>
    <source>
        <strain evidence="3 4">NSJ-37</strain>
    </source>
</reference>
<keyword evidence="1" id="KW-0472">Membrane</keyword>
<feature type="transmembrane region" description="Helical" evidence="1">
    <location>
        <begin position="138"/>
        <end position="156"/>
    </location>
</feature>
<dbReference type="RefSeq" id="WP_118679263.1">
    <property type="nucleotide sequence ID" value="NZ_JACRSX010000026.1"/>
</dbReference>
<accession>A0ABR7N4I6</accession>
<dbReference type="SMART" id="SM00267">
    <property type="entry name" value="GGDEF"/>
    <property type="match status" value="1"/>
</dbReference>
<name>A0ABR7N4I6_9FIRM</name>
<dbReference type="PANTHER" id="PTHR45138">
    <property type="entry name" value="REGULATORY COMPONENTS OF SENSORY TRANSDUCTION SYSTEM"/>
    <property type="match status" value="1"/>
</dbReference>
<dbReference type="PANTHER" id="PTHR45138:SF9">
    <property type="entry name" value="DIGUANYLATE CYCLASE DGCM-RELATED"/>
    <property type="match status" value="1"/>
</dbReference>
<feature type="transmembrane region" description="Helical" evidence="1">
    <location>
        <begin position="68"/>
        <end position="89"/>
    </location>
</feature>
<dbReference type="CDD" id="cd01949">
    <property type="entry name" value="GGDEF"/>
    <property type="match status" value="1"/>
</dbReference>
<keyword evidence="4" id="KW-1185">Reference proteome</keyword>
<dbReference type="InterPro" id="IPR050469">
    <property type="entry name" value="Diguanylate_Cyclase"/>
</dbReference>
<comment type="caution">
    <text evidence="3">The sequence shown here is derived from an EMBL/GenBank/DDBJ whole genome shotgun (WGS) entry which is preliminary data.</text>
</comment>
<dbReference type="Pfam" id="PF00990">
    <property type="entry name" value="GGDEF"/>
    <property type="match status" value="1"/>
</dbReference>
<dbReference type="InterPro" id="IPR029787">
    <property type="entry name" value="Nucleotide_cyclase"/>
</dbReference>
<dbReference type="SUPFAM" id="SSF55073">
    <property type="entry name" value="Nucleotide cyclase"/>
    <property type="match status" value="1"/>
</dbReference>
<feature type="transmembrane region" description="Helical" evidence="1">
    <location>
        <begin position="36"/>
        <end position="56"/>
    </location>
</feature>
<dbReference type="InterPro" id="IPR043128">
    <property type="entry name" value="Rev_trsase/Diguanyl_cyclase"/>
</dbReference>
<dbReference type="Gene3D" id="3.30.70.270">
    <property type="match status" value="1"/>
</dbReference>
<feature type="transmembrane region" description="Helical" evidence="1">
    <location>
        <begin position="168"/>
        <end position="186"/>
    </location>
</feature>
<evidence type="ECO:0000313" key="4">
    <source>
        <dbReference type="Proteomes" id="UP000606193"/>
    </source>
</evidence>
<feature type="transmembrane region" description="Helical" evidence="1">
    <location>
        <begin position="101"/>
        <end position="126"/>
    </location>
</feature>